<dbReference type="Gene3D" id="1.10.10.60">
    <property type="entry name" value="Homeodomain-like"/>
    <property type="match status" value="1"/>
</dbReference>
<sequence>MSGTAGTGHAGPDADRARREMVERRPHPALAGLVRGYCGYRYDLGEPVWTREGPHGGVTVILGFGPPIGVGWVARPERPVDTVTSFVAGVHDEAAFTVDAGRQYGMQIDLSPLGAFTLLAVPSRELAGRVVPLEDVLGARAAALVARLGEAPGWPERFAELDAELLRWLERAPSPHPVVVQAWSLLRRTDGRATVTELCAATGHSRRHLTSLFRREVGLPPKTMARVLRFHRAQGLLLAPDPPPLAAIAAECGYYDQAHLNRDFTALAGCTPTRLRAERRDSPASP</sequence>
<dbReference type="EMBL" id="JACCCC010000001">
    <property type="protein sequence ID" value="NYE48346.1"/>
    <property type="molecule type" value="Genomic_DNA"/>
</dbReference>
<proteinExistence type="predicted"/>
<dbReference type="AlphaFoldDB" id="A0A852TV55"/>
<dbReference type="PANTHER" id="PTHR46796">
    <property type="entry name" value="HTH-TYPE TRANSCRIPTIONAL ACTIVATOR RHAS-RELATED"/>
    <property type="match status" value="1"/>
</dbReference>
<evidence type="ECO:0000256" key="2">
    <source>
        <dbReference type="ARBA" id="ARBA00023125"/>
    </source>
</evidence>
<accession>A0A852TV55</accession>
<evidence type="ECO:0000256" key="1">
    <source>
        <dbReference type="ARBA" id="ARBA00023015"/>
    </source>
</evidence>
<name>A0A852TV55_9ACTN</name>
<feature type="compositionally biased region" description="Basic and acidic residues" evidence="4">
    <location>
        <begin position="12"/>
        <end position="21"/>
    </location>
</feature>
<comment type="caution">
    <text evidence="6">The sequence shown here is derived from an EMBL/GenBank/DDBJ whole genome shotgun (WGS) entry which is preliminary data.</text>
</comment>
<keyword evidence="3" id="KW-0804">Transcription</keyword>
<keyword evidence="2 6" id="KW-0238">DNA-binding</keyword>
<dbReference type="SUPFAM" id="SSF46689">
    <property type="entry name" value="Homeodomain-like"/>
    <property type="match status" value="1"/>
</dbReference>
<dbReference type="GO" id="GO:0003700">
    <property type="term" value="F:DNA-binding transcription factor activity"/>
    <property type="evidence" value="ECO:0007669"/>
    <property type="project" value="InterPro"/>
</dbReference>
<evidence type="ECO:0000259" key="5">
    <source>
        <dbReference type="PROSITE" id="PS01124"/>
    </source>
</evidence>
<dbReference type="InterPro" id="IPR009057">
    <property type="entry name" value="Homeodomain-like_sf"/>
</dbReference>
<dbReference type="Pfam" id="PF12833">
    <property type="entry name" value="HTH_18"/>
    <property type="match status" value="1"/>
</dbReference>
<dbReference type="GO" id="GO:0043565">
    <property type="term" value="F:sequence-specific DNA binding"/>
    <property type="evidence" value="ECO:0007669"/>
    <property type="project" value="InterPro"/>
</dbReference>
<keyword evidence="1" id="KW-0805">Transcription regulation</keyword>
<evidence type="ECO:0000256" key="4">
    <source>
        <dbReference type="SAM" id="MobiDB-lite"/>
    </source>
</evidence>
<dbReference type="InterPro" id="IPR050204">
    <property type="entry name" value="AraC_XylS_family_regulators"/>
</dbReference>
<dbReference type="PANTHER" id="PTHR46796:SF15">
    <property type="entry name" value="BLL1074 PROTEIN"/>
    <property type="match status" value="1"/>
</dbReference>
<dbReference type="Proteomes" id="UP000589036">
    <property type="component" value="Unassembled WGS sequence"/>
</dbReference>
<dbReference type="RefSeq" id="WP_179644149.1">
    <property type="nucleotide sequence ID" value="NZ_BAAAYY010000004.1"/>
</dbReference>
<protein>
    <submittedName>
        <fullName evidence="6">AraC-like DNA-binding protein</fullName>
    </submittedName>
</protein>
<dbReference type="SMART" id="SM00342">
    <property type="entry name" value="HTH_ARAC"/>
    <property type="match status" value="1"/>
</dbReference>
<evidence type="ECO:0000256" key="3">
    <source>
        <dbReference type="ARBA" id="ARBA00023163"/>
    </source>
</evidence>
<organism evidence="6 7">
    <name type="scientific">Spinactinospora alkalitolerans</name>
    <dbReference type="NCBI Taxonomy" id="687207"/>
    <lineage>
        <taxon>Bacteria</taxon>
        <taxon>Bacillati</taxon>
        <taxon>Actinomycetota</taxon>
        <taxon>Actinomycetes</taxon>
        <taxon>Streptosporangiales</taxon>
        <taxon>Nocardiopsidaceae</taxon>
        <taxon>Spinactinospora</taxon>
    </lineage>
</organism>
<keyword evidence="7" id="KW-1185">Reference proteome</keyword>
<dbReference type="PROSITE" id="PS01124">
    <property type="entry name" value="HTH_ARAC_FAMILY_2"/>
    <property type="match status" value="1"/>
</dbReference>
<dbReference type="InterPro" id="IPR018060">
    <property type="entry name" value="HTH_AraC"/>
</dbReference>
<reference evidence="6 7" key="1">
    <citation type="submission" date="2020-07" db="EMBL/GenBank/DDBJ databases">
        <title>Sequencing the genomes of 1000 actinobacteria strains.</title>
        <authorList>
            <person name="Klenk H.-P."/>
        </authorList>
    </citation>
    <scope>NUCLEOTIDE SEQUENCE [LARGE SCALE GENOMIC DNA]</scope>
    <source>
        <strain evidence="6 7">CXB654</strain>
    </source>
</reference>
<feature type="region of interest" description="Disordered" evidence="4">
    <location>
        <begin position="1"/>
        <end position="21"/>
    </location>
</feature>
<evidence type="ECO:0000313" key="7">
    <source>
        <dbReference type="Proteomes" id="UP000589036"/>
    </source>
</evidence>
<gene>
    <name evidence="6" type="ORF">HDA32_003466</name>
</gene>
<feature type="domain" description="HTH araC/xylS-type" evidence="5">
    <location>
        <begin position="194"/>
        <end position="278"/>
    </location>
</feature>
<evidence type="ECO:0000313" key="6">
    <source>
        <dbReference type="EMBL" id="NYE48346.1"/>
    </source>
</evidence>